<gene>
    <name evidence="12" type="ORF">D915_005006</name>
</gene>
<comment type="function">
    <text evidence="11">Catalyzes the hydrolysis of phosphatidylinositol-4,5-bisphosphate (PtdIns-4,5-P2) to phosphatidylinositol-4-phosphate (PtdIns-4-P).</text>
</comment>
<dbReference type="Pfam" id="PF09788">
    <property type="entry name" value="Tmemb_55A"/>
    <property type="match status" value="1"/>
</dbReference>
<keyword evidence="5 11" id="KW-0812">Transmembrane</keyword>
<dbReference type="GO" id="GO:0030670">
    <property type="term" value="C:phagocytic vesicle membrane"/>
    <property type="evidence" value="ECO:0007669"/>
    <property type="project" value="TreeGrafter"/>
</dbReference>
<dbReference type="InterPro" id="IPR019178">
    <property type="entry name" value="PtdIns-P2-Ptase"/>
</dbReference>
<evidence type="ECO:0000256" key="10">
    <source>
        <dbReference type="ARBA" id="ARBA00023228"/>
    </source>
</evidence>
<comment type="subcellular location">
    <subcellularLocation>
        <location evidence="2 11">Late endosome membrane</location>
        <topology evidence="2 11">Multi-pass membrane protein</topology>
    </subcellularLocation>
    <subcellularLocation>
        <location evidence="3 11">Lysosome membrane</location>
        <topology evidence="3 11">Multi-pass membrane protein</topology>
    </subcellularLocation>
</comment>
<keyword evidence="6 11" id="KW-0967">Endosome</keyword>
<evidence type="ECO:0000256" key="6">
    <source>
        <dbReference type="ARBA" id="ARBA00022753"/>
    </source>
</evidence>
<evidence type="ECO:0000256" key="1">
    <source>
        <dbReference type="ARBA" id="ARBA00001261"/>
    </source>
</evidence>
<feature type="transmembrane region" description="Helical" evidence="11">
    <location>
        <begin position="56"/>
        <end position="75"/>
    </location>
</feature>
<evidence type="ECO:0000256" key="4">
    <source>
        <dbReference type="ARBA" id="ARBA00012936"/>
    </source>
</evidence>
<dbReference type="PANTHER" id="PTHR21014:SF6">
    <property type="entry name" value="PHOSPHATIDYLINOSITOL-4,5-BISPHOSPHATE 4-PHOSPHATASE"/>
    <property type="match status" value="1"/>
</dbReference>
<dbReference type="PANTHER" id="PTHR21014">
    <property type="entry name" value="PHOSPHATIDYLINOSITOL-4,5-BISPHOSPHATE 4-PHOSPHATASE"/>
    <property type="match status" value="1"/>
</dbReference>
<evidence type="ECO:0000256" key="3">
    <source>
        <dbReference type="ARBA" id="ARBA00004155"/>
    </source>
</evidence>
<keyword evidence="10 11" id="KW-0458">Lysosome</keyword>
<evidence type="ECO:0000256" key="7">
    <source>
        <dbReference type="ARBA" id="ARBA00022801"/>
    </source>
</evidence>
<keyword evidence="9 11" id="KW-0472">Membrane</keyword>
<comment type="caution">
    <text evidence="12">The sequence shown here is derived from an EMBL/GenBank/DDBJ whole genome shotgun (WGS) entry which is preliminary data.</text>
</comment>
<comment type="catalytic activity">
    <reaction evidence="1 11">
        <text>a 1,2-diacyl-sn-glycero-3-phospho-(1D-myo-inositol-4,5-bisphosphate) + H2O = a 1,2-diacyl-sn-glycero-3-phospho-(1D-myo-inositol-5-phosphate) + phosphate</text>
        <dbReference type="Rhea" id="RHEA:25674"/>
        <dbReference type="ChEBI" id="CHEBI:15377"/>
        <dbReference type="ChEBI" id="CHEBI:43474"/>
        <dbReference type="ChEBI" id="CHEBI:57795"/>
        <dbReference type="ChEBI" id="CHEBI:58456"/>
        <dbReference type="EC" id="3.1.3.78"/>
    </reaction>
</comment>
<dbReference type="GO" id="GO:0046856">
    <property type="term" value="P:phosphatidylinositol dephosphorylation"/>
    <property type="evidence" value="ECO:0007669"/>
    <property type="project" value="InterPro"/>
</dbReference>
<organism evidence="12 13">
    <name type="scientific">Fasciola hepatica</name>
    <name type="common">Liver fluke</name>
    <dbReference type="NCBI Taxonomy" id="6192"/>
    <lineage>
        <taxon>Eukaryota</taxon>
        <taxon>Metazoa</taxon>
        <taxon>Spiralia</taxon>
        <taxon>Lophotrochozoa</taxon>
        <taxon>Platyhelminthes</taxon>
        <taxon>Trematoda</taxon>
        <taxon>Digenea</taxon>
        <taxon>Plagiorchiida</taxon>
        <taxon>Echinostomata</taxon>
        <taxon>Echinostomatoidea</taxon>
        <taxon>Fasciolidae</taxon>
        <taxon>Fasciola</taxon>
    </lineage>
</organism>
<protein>
    <recommendedName>
        <fullName evidence="4 11">Phosphatidylinositol-4,5-bisphosphate 4-phosphatase</fullName>
        <ecNumber evidence="4 11">3.1.3.78</ecNumber>
    </recommendedName>
</protein>
<reference evidence="12" key="1">
    <citation type="submission" date="2019-03" db="EMBL/GenBank/DDBJ databases">
        <title>Improved annotation for the trematode Fasciola hepatica.</title>
        <authorList>
            <person name="Choi Y.-J."/>
            <person name="Martin J."/>
            <person name="Mitreva M."/>
        </authorList>
    </citation>
    <scope>NUCLEOTIDE SEQUENCE [LARGE SCALE GENOMIC DNA]</scope>
</reference>
<dbReference type="Proteomes" id="UP000230066">
    <property type="component" value="Unassembled WGS sequence"/>
</dbReference>
<evidence type="ECO:0000256" key="11">
    <source>
        <dbReference type="RuleBase" id="RU365008"/>
    </source>
</evidence>
<sequence>MSSAVVCPHCKKRTTVGPDISRNRKWIFFGYSLVLLSIGLTITISTYLCRFRTDGVYSVQVGLLFGSLVTFAKAYQYHHMSVSHVIISGYEV</sequence>
<evidence type="ECO:0000256" key="2">
    <source>
        <dbReference type="ARBA" id="ARBA00004107"/>
    </source>
</evidence>
<dbReference type="EC" id="3.1.3.78" evidence="4 11"/>
<evidence type="ECO:0000256" key="5">
    <source>
        <dbReference type="ARBA" id="ARBA00022692"/>
    </source>
</evidence>
<accession>A0A4E0RCZ9</accession>
<name>A0A4E0RCZ9_FASHE</name>
<evidence type="ECO:0000313" key="12">
    <source>
        <dbReference type="EMBL" id="THD24241.1"/>
    </source>
</evidence>
<keyword evidence="7 11" id="KW-0378">Hydrolase</keyword>
<evidence type="ECO:0000313" key="13">
    <source>
        <dbReference type="Proteomes" id="UP000230066"/>
    </source>
</evidence>
<keyword evidence="13" id="KW-1185">Reference proteome</keyword>
<keyword evidence="8 11" id="KW-1133">Transmembrane helix</keyword>
<dbReference type="GO" id="GO:0005765">
    <property type="term" value="C:lysosomal membrane"/>
    <property type="evidence" value="ECO:0007669"/>
    <property type="project" value="UniProtKB-SubCell"/>
</dbReference>
<proteinExistence type="predicted"/>
<evidence type="ECO:0000256" key="8">
    <source>
        <dbReference type="ARBA" id="ARBA00022989"/>
    </source>
</evidence>
<dbReference type="AlphaFoldDB" id="A0A4E0RCZ9"/>
<dbReference type="GO" id="GO:0031902">
    <property type="term" value="C:late endosome membrane"/>
    <property type="evidence" value="ECO:0007669"/>
    <property type="project" value="UniProtKB-SubCell"/>
</dbReference>
<dbReference type="GO" id="GO:0034597">
    <property type="term" value="F:phosphatidylinositol-4,5-bisphosphate 4-phosphatase activity"/>
    <property type="evidence" value="ECO:0007669"/>
    <property type="project" value="UniProtKB-EC"/>
</dbReference>
<feature type="transmembrane region" description="Helical" evidence="11">
    <location>
        <begin position="26"/>
        <end position="49"/>
    </location>
</feature>
<dbReference type="EMBL" id="JXXN02001704">
    <property type="protein sequence ID" value="THD24241.1"/>
    <property type="molecule type" value="Genomic_DNA"/>
</dbReference>
<dbReference type="GO" id="GO:0005886">
    <property type="term" value="C:plasma membrane"/>
    <property type="evidence" value="ECO:0007669"/>
    <property type="project" value="TreeGrafter"/>
</dbReference>
<evidence type="ECO:0000256" key="9">
    <source>
        <dbReference type="ARBA" id="ARBA00023136"/>
    </source>
</evidence>